<accession>A0A918VAJ8</accession>
<dbReference type="RefSeq" id="WP_189360559.1">
    <property type="nucleotide sequence ID" value="NZ_BMWZ01000004.1"/>
</dbReference>
<evidence type="ECO:0000313" key="3">
    <source>
        <dbReference type="Proteomes" id="UP000636004"/>
    </source>
</evidence>
<dbReference type="CDD" id="cd00761">
    <property type="entry name" value="Glyco_tranf_GTA_type"/>
    <property type="match status" value="1"/>
</dbReference>
<protein>
    <recommendedName>
        <fullName evidence="1">Glycosyltransferase 2-like domain-containing protein</fullName>
    </recommendedName>
</protein>
<dbReference type="SUPFAM" id="SSF53448">
    <property type="entry name" value="Nucleotide-diphospho-sugar transferases"/>
    <property type="match status" value="1"/>
</dbReference>
<dbReference type="InterPro" id="IPR001173">
    <property type="entry name" value="Glyco_trans_2-like"/>
</dbReference>
<dbReference type="Proteomes" id="UP000636004">
    <property type="component" value="Unassembled WGS sequence"/>
</dbReference>
<sequence>MNGLSICIPVYNYNALSAVKTLCKQIQSLDLKAEVLVVDDASSPEITDLANFKNNNYTYERLEQNIGRSKIRNYLAQKSKYSHILFIDGDSGIEQNFLDHYLLALSKNDNCIIYGGTAQPKKSNKTKGLRYNYSKKIEFKKANTRNKKPFICFKTNNFIVPKEIITATPFNENLKKYGHEDTFFAYQMEQVPVKIIHIDNPVIHFDDSNNSQFIKKTKESIENLIVLYTEYPQFMEYSELLKFAKTNTILNYQLSKKLAYPISKFFEVLAEKTSSTSFFQMFKLFYLTSIQ</sequence>
<dbReference type="InterPro" id="IPR029044">
    <property type="entry name" value="Nucleotide-diphossugar_trans"/>
</dbReference>
<dbReference type="EMBL" id="BMWZ01000004">
    <property type="protein sequence ID" value="GGZ81620.1"/>
    <property type="molecule type" value="Genomic_DNA"/>
</dbReference>
<gene>
    <name evidence="2" type="ORF">GCM10007028_19020</name>
</gene>
<dbReference type="Pfam" id="PF00535">
    <property type="entry name" value="Glycos_transf_2"/>
    <property type="match status" value="1"/>
</dbReference>
<proteinExistence type="predicted"/>
<keyword evidence="3" id="KW-1185">Reference proteome</keyword>
<dbReference type="AlphaFoldDB" id="A0A918VAJ8"/>
<evidence type="ECO:0000313" key="2">
    <source>
        <dbReference type="EMBL" id="GGZ81620.1"/>
    </source>
</evidence>
<reference evidence="2" key="2">
    <citation type="submission" date="2020-09" db="EMBL/GenBank/DDBJ databases">
        <authorList>
            <person name="Sun Q."/>
            <person name="Kim S."/>
        </authorList>
    </citation>
    <scope>NUCLEOTIDE SEQUENCE</scope>
    <source>
        <strain evidence="2">KCTC 12710</strain>
    </source>
</reference>
<dbReference type="Gene3D" id="3.90.550.10">
    <property type="entry name" value="Spore Coat Polysaccharide Biosynthesis Protein SpsA, Chain A"/>
    <property type="match status" value="1"/>
</dbReference>
<evidence type="ECO:0000259" key="1">
    <source>
        <dbReference type="Pfam" id="PF00535"/>
    </source>
</evidence>
<organism evidence="2 3">
    <name type="scientific">Algibacter mikhailovii</name>
    <dbReference type="NCBI Taxonomy" id="425498"/>
    <lineage>
        <taxon>Bacteria</taxon>
        <taxon>Pseudomonadati</taxon>
        <taxon>Bacteroidota</taxon>
        <taxon>Flavobacteriia</taxon>
        <taxon>Flavobacteriales</taxon>
        <taxon>Flavobacteriaceae</taxon>
        <taxon>Algibacter</taxon>
    </lineage>
</organism>
<feature type="domain" description="Glycosyltransferase 2-like" evidence="1">
    <location>
        <begin position="5"/>
        <end position="156"/>
    </location>
</feature>
<name>A0A918VAJ8_9FLAO</name>
<comment type="caution">
    <text evidence="2">The sequence shown here is derived from an EMBL/GenBank/DDBJ whole genome shotgun (WGS) entry which is preliminary data.</text>
</comment>
<reference evidence="2" key="1">
    <citation type="journal article" date="2014" name="Int. J. Syst. Evol. Microbiol.">
        <title>Complete genome sequence of Corynebacterium casei LMG S-19264T (=DSM 44701T), isolated from a smear-ripened cheese.</title>
        <authorList>
            <consortium name="US DOE Joint Genome Institute (JGI-PGF)"/>
            <person name="Walter F."/>
            <person name="Albersmeier A."/>
            <person name="Kalinowski J."/>
            <person name="Ruckert C."/>
        </authorList>
    </citation>
    <scope>NUCLEOTIDE SEQUENCE</scope>
    <source>
        <strain evidence="2">KCTC 12710</strain>
    </source>
</reference>